<dbReference type="GO" id="GO:0008776">
    <property type="term" value="F:acetate kinase activity"/>
    <property type="evidence" value="ECO:0007669"/>
    <property type="project" value="UniProtKB-UniRule"/>
</dbReference>
<dbReference type="GO" id="GO:0006083">
    <property type="term" value="P:acetate metabolic process"/>
    <property type="evidence" value="ECO:0007669"/>
    <property type="project" value="TreeGrafter"/>
</dbReference>
<keyword evidence="6" id="KW-0460">Magnesium</keyword>
<keyword evidence="9" id="KW-1185">Reference proteome</keyword>
<dbReference type="PIRSF" id="PIRSF000722">
    <property type="entry name" value="Acetate_prop_kin"/>
    <property type="match status" value="1"/>
</dbReference>
<dbReference type="AlphaFoldDB" id="A0A553ULQ7"/>
<dbReference type="GO" id="GO:0006085">
    <property type="term" value="P:acetyl-CoA biosynthetic process"/>
    <property type="evidence" value="ECO:0007669"/>
    <property type="project" value="UniProtKB-UniRule"/>
</dbReference>
<dbReference type="EMBL" id="VKGC01000022">
    <property type="protein sequence ID" value="TSA81127.1"/>
    <property type="molecule type" value="Genomic_DNA"/>
</dbReference>
<dbReference type="Gene3D" id="3.30.420.40">
    <property type="match status" value="2"/>
</dbReference>
<comment type="subunit">
    <text evidence="6">Homodimer.</text>
</comment>
<gene>
    <name evidence="6" type="primary">ackA</name>
    <name evidence="8" type="ORF">FNE76_06880</name>
</gene>
<evidence type="ECO:0000256" key="3">
    <source>
        <dbReference type="ARBA" id="ARBA00022741"/>
    </source>
</evidence>
<dbReference type="SUPFAM" id="SSF53067">
    <property type="entry name" value="Actin-like ATPase domain"/>
    <property type="match status" value="2"/>
</dbReference>
<feature type="binding site" evidence="6">
    <location>
        <begin position="207"/>
        <end position="211"/>
    </location>
    <ligand>
        <name>ATP</name>
        <dbReference type="ChEBI" id="CHEBI:30616"/>
    </ligand>
</feature>
<dbReference type="GO" id="GO:0000287">
    <property type="term" value="F:magnesium ion binding"/>
    <property type="evidence" value="ECO:0007669"/>
    <property type="project" value="UniProtKB-UniRule"/>
</dbReference>
<dbReference type="PANTHER" id="PTHR21060">
    <property type="entry name" value="ACETATE KINASE"/>
    <property type="match status" value="1"/>
</dbReference>
<evidence type="ECO:0000313" key="8">
    <source>
        <dbReference type="EMBL" id="TSA81127.1"/>
    </source>
</evidence>
<sequence>MRILVLNLGSSSIKFQLFNMDKGIVLAKGLVEQIGEEYGRIKINAPGGHACIQDRLHIKDHEEGLLQVQEVLKELQILRNIEHVDGVGHRVVQGGDLFIHPTLIDDRVMEHIEKLCPLAPLHNPVNLAGIKALKKQVPNLPQVAVFDTAFHQSMPAHAYVYALPYHLYEQHKLRRYGFHGTSHHFIAQEAAKFLNIPYDQFNAISLHLGNGASACAIKGGKSVDTSMGLTPLEGLVMGTRSGDMDPALIEYIMELTHSDIKQATNMLNKQSGLKGVCGNNDMRGIEAMIEKGDPKAQLAFDIYAYRIKKYVGAYAFALGRVDALLFTGGVGENCARLREAVCAGLENFGIHLDTKANATPKSGIASLNTKHGVSILRVPTNEELAIAQQSAQVILQMRQRSH</sequence>
<dbReference type="UniPathway" id="UPA00340">
    <property type="reaction ID" value="UER00458"/>
</dbReference>
<reference evidence="8 9" key="3">
    <citation type="submission" date="2019-07" db="EMBL/GenBank/DDBJ databases">
        <authorList>
            <person name="Papic B."/>
        </authorList>
    </citation>
    <scope>NUCLEOTIDE SEQUENCE [LARGE SCALE GENOMIC DNA]</scope>
    <source>
        <strain evidence="8 9">L8b</strain>
    </source>
</reference>
<feature type="site" description="Transition state stabilizer" evidence="6">
    <location>
        <position position="179"/>
    </location>
</feature>
<accession>A0A553ULQ7</accession>
<feature type="binding site" evidence="6">
    <location>
        <position position="382"/>
    </location>
    <ligand>
        <name>Mg(2+)</name>
        <dbReference type="ChEBI" id="CHEBI:18420"/>
    </ligand>
</feature>
<evidence type="ECO:0000256" key="2">
    <source>
        <dbReference type="ARBA" id="ARBA00022679"/>
    </source>
</evidence>
<comment type="pathway">
    <text evidence="6">Metabolic intermediate biosynthesis; acetyl-CoA biosynthesis; acetyl-CoA from acetate: step 1/2.</text>
</comment>
<dbReference type="OrthoDB" id="9802453at2"/>
<evidence type="ECO:0000256" key="7">
    <source>
        <dbReference type="RuleBase" id="RU003835"/>
    </source>
</evidence>
<name>A0A553ULQ7_9HELI</name>
<dbReference type="NCBIfam" id="TIGR00016">
    <property type="entry name" value="ackA"/>
    <property type="match status" value="1"/>
</dbReference>
<dbReference type="PROSITE" id="PS01075">
    <property type="entry name" value="ACETATE_KINASE_1"/>
    <property type="match status" value="1"/>
</dbReference>
<feature type="binding site" evidence="6">
    <location>
        <position position="90"/>
    </location>
    <ligand>
        <name>substrate</name>
    </ligand>
</feature>
<comment type="similarity">
    <text evidence="1 6 7">Belongs to the acetokinase family.</text>
</comment>
<feature type="binding site" evidence="6">
    <location>
        <position position="7"/>
    </location>
    <ligand>
        <name>Mg(2+)</name>
        <dbReference type="ChEBI" id="CHEBI:18420"/>
    </ligand>
</feature>
<feature type="binding site" evidence="6">
    <location>
        <position position="14"/>
    </location>
    <ligand>
        <name>ATP</name>
        <dbReference type="ChEBI" id="CHEBI:30616"/>
    </ligand>
</feature>
<dbReference type="GO" id="GO:0005524">
    <property type="term" value="F:ATP binding"/>
    <property type="evidence" value="ECO:0007669"/>
    <property type="project" value="UniProtKB-KW"/>
</dbReference>
<evidence type="ECO:0000256" key="5">
    <source>
        <dbReference type="ARBA" id="ARBA00022840"/>
    </source>
</evidence>
<protein>
    <recommendedName>
        <fullName evidence="6">Acetate kinase</fullName>
        <ecNumber evidence="6">2.7.2.1</ecNumber>
    </recommendedName>
    <alternativeName>
        <fullName evidence="6">Acetokinase</fullName>
    </alternativeName>
</protein>
<keyword evidence="4 6" id="KW-0418">Kinase</keyword>
<dbReference type="PRINTS" id="PR00471">
    <property type="entry name" value="ACETATEKNASE"/>
</dbReference>
<evidence type="ECO:0000256" key="6">
    <source>
        <dbReference type="HAMAP-Rule" id="MF_00020"/>
    </source>
</evidence>
<dbReference type="InterPro" id="IPR004372">
    <property type="entry name" value="Ac/propionate_kinase"/>
</dbReference>
<keyword evidence="3 6" id="KW-0547">Nucleotide-binding</keyword>
<reference evidence="8 9" key="1">
    <citation type="submission" date="2019-07" db="EMBL/GenBank/DDBJ databases">
        <title>Helicobacter labacensis sp. nov., Helicobacter mehlei sp. nov. and Helicobacter vulpis sp. nov., isolated from gastric mucosa of red fox (Vulpis vulpis).</title>
        <authorList>
            <person name="Kusar D."/>
            <person name="Gruntar I."/>
            <person name="Pate M."/>
            <person name="Zajc U."/>
            <person name="Ocepek M."/>
        </authorList>
    </citation>
    <scope>NUCLEOTIDE SEQUENCE [LARGE SCALE GENOMIC DNA]</scope>
    <source>
        <strain evidence="8 9">L8b</strain>
    </source>
</reference>
<reference evidence="9" key="2">
    <citation type="submission" date="2019-07" db="EMBL/GenBank/DDBJ databases">
        <title>Helicobacter labacensis sp. nov., Helicobacter mehlei sp. nov. and Helicobacter vulpis sp. nov., isolated from gastric mucosa of red fox (Vulpis vulpis).</title>
        <authorList>
            <person name="Papic B."/>
        </authorList>
    </citation>
    <scope>NUCLEOTIDE SEQUENCE [LARGE SCALE GENOMIC DNA]</scope>
    <source>
        <strain evidence="9">L8b</strain>
    </source>
</reference>
<dbReference type="RefSeq" id="WP_120948639.1">
    <property type="nucleotide sequence ID" value="NZ_QXQP01000023.1"/>
</dbReference>
<dbReference type="Pfam" id="PF00871">
    <property type="entry name" value="Acetate_kinase"/>
    <property type="match status" value="1"/>
</dbReference>
<keyword evidence="5 6" id="KW-0067">ATP-binding</keyword>
<evidence type="ECO:0000313" key="9">
    <source>
        <dbReference type="Proteomes" id="UP000319322"/>
    </source>
</evidence>
<comment type="caution">
    <text evidence="8">The sequence shown here is derived from an EMBL/GenBank/DDBJ whole genome shotgun (WGS) entry which is preliminary data.</text>
</comment>
<proteinExistence type="inferred from homology"/>
<dbReference type="EC" id="2.7.2.1" evidence="6"/>
<organism evidence="8 9">
    <name type="scientific">Helicobacter mehlei</name>
    <dbReference type="NCBI Taxonomy" id="2316080"/>
    <lineage>
        <taxon>Bacteria</taxon>
        <taxon>Pseudomonadati</taxon>
        <taxon>Campylobacterota</taxon>
        <taxon>Epsilonproteobacteria</taxon>
        <taxon>Campylobacterales</taxon>
        <taxon>Helicobacteraceae</taxon>
        <taxon>Helicobacter</taxon>
    </lineage>
</organism>
<dbReference type="GO" id="GO:0005737">
    <property type="term" value="C:cytoplasm"/>
    <property type="evidence" value="ECO:0007669"/>
    <property type="project" value="UniProtKB-SubCell"/>
</dbReference>
<feature type="active site" description="Proton donor/acceptor" evidence="6">
    <location>
        <position position="147"/>
    </location>
</feature>
<evidence type="ECO:0000256" key="4">
    <source>
        <dbReference type="ARBA" id="ARBA00022777"/>
    </source>
</evidence>
<feature type="binding site" evidence="6">
    <location>
        <begin position="281"/>
        <end position="283"/>
    </location>
    <ligand>
        <name>ATP</name>
        <dbReference type="ChEBI" id="CHEBI:30616"/>
    </ligand>
</feature>
<dbReference type="PROSITE" id="PS01076">
    <property type="entry name" value="ACETATE_KINASE_2"/>
    <property type="match status" value="1"/>
</dbReference>
<dbReference type="InterPro" id="IPR000890">
    <property type="entry name" value="Aliphatic_acid_kin_short-chain"/>
</dbReference>
<comment type="cofactor">
    <cofactor evidence="6">
        <name>Mg(2+)</name>
        <dbReference type="ChEBI" id="CHEBI:18420"/>
    </cofactor>
    <cofactor evidence="6">
        <name>Mn(2+)</name>
        <dbReference type="ChEBI" id="CHEBI:29035"/>
    </cofactor>
    <text evidence="6">Mg(2+). Can also accept Mn(2+).</text>
</comment>
<dbReference type="PANTHER" id="PTHR21060:SF15">
    <property type="entry name" value="ACETATE KINASE-RELATED"/>
    <property type="match status" value="1"/>
</dbReference>
<comment type="catalytic activity">
    <reaction evidence="6">
        <text>acetate + ATP = acetyl phosphate + ADP</text>
        <dbReference type="Rhea" id="RHEA:11352"/>
        <dbReference type="ChEBI" id="CHEBI:22191"/>
        <dbReference type="ChEBI" id="CHEBI:30089"/>
        <dbReference type="ChEBI" id="CHEBI:30616"/>
        <dbReference type="ChEBI" id="CHEBI:456216"/>
        <dbReference type="EC" id="2.7.2.1"/>
    </reaction>
</comment>
<dbReference type="InterPro" id="IPR043129">
    <property type="entry name" value="ATPase_NBD"/>
</dbReference>
<dbReference type="InterPro" id="IPR023865">
    <property type="entry name" value="Aliphatic_acid_kinase_CS"/>
</dbReference>
<evidence type="ECO:0000256" key="1">
    <source>
        <dbReference type="ARBA" id="ARBA00008748"/>
    </source>
</evidence>
<keyword evidence="6" id="KW-0963">Cytoplasm</keyword>
<comment type="function">
    <text evidence="6">Catalyzes the formation of acetyl phosphate from acetate and ATP. Can also catalyze the reverse reaction.</text>
</comment>
<dbReference type="CDD" id="cd24010">
    <property type="entry name" value="ASKHA_NBD_AcK_PK"/>
    <property type="match status" value="1"/>
</dbReference>
<dbReference type="HAMAP" id="MF_00020">
    <property type="entry name" value="Acetate_kinase"/>
    <property type="match status" value="1"/>
</dbReference>
<keyword evidence="2 6" id="KW-0808">Transferase</keyword>
<comment type="subcellular location">
    <subcellularLocation>
        <location evidence="6">Cytoplasm</location>
    </subcellularLocation>
</comment>
<keyword evidence="6" id="KW-0479">Metal-binding</keyword>
<feature type="binding site" evidence="6">
    <location>
        <begin position="329"/>
        <end position="333"/>
    </location>
    <ligand>
        <name>ATP</name>
        <dbReference type="ChEBI" id="CHEBI:30616"/>
    </ligand>
</feature>
<feature type="site" description="Transition state stabilizer" evidence="6">
    <location>
        <position position="240"/>
    </location>
</feature>
<dbReference type="Proteomes" id="UP000319322">
    <property type="component" value="Unassembled WGS sequence"/>
</dbReference>